<name>A0A1L3KI80_9VIRU</name>
<evidence type="ECO:0008006" key="2">
    <source>
        <dbReference type="Google" id="ProtNLM"/>
    </source>
</evidence>
<dbReference type="Gene3D" id="3.30.380.10">
    <property type="entry name" value="MS2 Viral Coat Protein"/>
    <property type="match status" value="1"/>
</dbReference>
<reference evidence="1" key="1">
    <citation type="journal article" date="2016" name="Nature">
        <title>Redefining the invertebrate RNA virosphere.</title>
        <authorList>
            <person name="Shi M."/>
            <person name="Lin X.D."/>
            <person name="Tian J.H."/>
            <person name="Chen L.J."/>
            <person name="Chen X."/>
            <person name="Li C.X."/>
            <person name="Qin X.C."/>
            <person name="Li J."/>
            <person name="Cao J.P."/>
            <person name="Eden J.S."/>
            <person name="Buchmann J."/>
            <person name="Wang W."/>
            <person name="Xu J."/>
            <person name="Holmes E.C."/>
            <person name="Zhang Y.Z."/>
        </authorList>
    </citation>
    <scope>NUCLEOTIDE SEQUENCE</scope>
    <source>
        <strain evidence="1">CJLX29558</strain>
    </source>
</reference>
<protein>
    <recommendedName>
        <fullName evidence="2">Capsid protein</fullName>
    </recommendedName>
</protein>
<organism evidence="1">
    <name type="scientific">Changjiang levi-like virus 3</name>
    <dbReference type="NCBI Taxonomy" id="1922775"/>
    <lineage>
        <taxon>Viruses</taxon>
        <taxon>Riboviria</taxon>
    </lineage>
</organism>
<sequence length="157" mass="16986">MRLMRLPFCVDSLNNPIENEAIMPANAAITISDGAATPVAHTFSPTKIDANNIATFQERVSGVPIGYPTITWSVRAPTKGSSTYKVTGKLTQPKVIDVTDTSGKSVKTVDYTNLATIELVVSEKSTKQERKDLRTLASNALLNTLLVASADDLESFW</sequence>
<dbReference type="SUPFAM" id="SSF55405">
    <property type="entry name" value="RNA bacteriophage capsid protein"/>
    <property type="match status" value="1"/>
</dbReference>
<dbReference type="InterPro" id="IPR015954">
    <property type="entry name" value="Phage_RNA-type_capsid"/>
</dbReference>
<dbReference type="EMBL" id="KX883525">
    <property type="protein sequence ID" value="APG77118.1"/>
    <property type="molecule type" value="Genomic_RNA"/>
</dbReference>
<proteinExistence type="predicted"/>
<accession>A0A1L3KI80</accession>
<evidence type="ECO:0000313" key="1">
    <source>
        <dbReference type="EMBL" id="APG77118.1"/>
    </source>
</evidence>